<dbReference type="Proteomes" id="UP000230605">
    <property type="component" value="Chromosome 7"/>
</dbReference>
<dbReference type="AlphaFoldDB" id="A0A2G5HHI8"/>
<name>A0A2G5HHI8_CERBT</name>
<dbReference type="Gene3D" id="3.10.450.50">
    <property type="match status" value="1"/>
</dbReference>
<evidence type="ECO:0000313" key="2">
    <source>
        <dbReference type="EMBL" id="WPB05683.1"/>
    </source>
</evidence>
<dbReference type="EMBL" id="CP134190">
    <property type="protein sequence ID" value="WPB05683.1"/>
    <property type="molecule type" value="Genomic_DNA"/>
</dbReference>
<reference evidence="2 4" key="2">
    <citation type="submission" date="2023-09" db="EMBL/GenBank/DDBJ databases">
        <title>Complete-Gapless Cercospora beticola genome.</title>
        <authorList>
            <person name="Wyatt N.A."/>
            <person name="Spanner R.E."/>
            <person name="Bolton M.D."/>
        </authorList>
    </citation>
    <scope>NUCLEOTIDE SEQUENCE [LARGE SCALE GENOMIC DNA]</scope>
    <source>
        <strain evidence="2">Cb09-40</strain>
    </source>
</reference>
<organism evidence="1 3">
    <name type="scientific">Cercospora beticola</name>
    <name type="common">Sugarbeet leaf spot fungus</name>
    <dbReference type="NCBI Taxonomy" id="122368"/>
    <lineage>
        <taxon>Eukaryota</taxon>
        <taxon>Fungi</taxon>
        <taxon>Dikarya</taxon>
        <taxon>Ascomycota</taxon>
        <taxon>Pezizomycotina</taxon>
        <taxon>Dothideomycetes</taxon>
        <taxon>Dothideomycetidae</taxon>
        <taxon>Mycosphaerellales</taxon>
        <taxon>Mycosphaerellaceae</taxon>
        <taxon>Cercospora</taxon>
    </lineage>
</organism>
<evidence type="ECO:0000313" key="3">
    <source>
        <dbReference type="Proteomes" id="UP000230605"/>
    </source>
</evidence>
<gene>
    <name evidence="1" type="ORF">CB0940_09966</name>
    <name evidence="2" type="ORF">RHO25_010337</name>
</gene>
<evidence type="ECO:0000313" key="4">
    <source>
        <dbReference type="Proteomes" id="UP001302367"/>
    </source>
</evidence>
<proteinExistence type="predicted"/>
<dbReference type="PANTHER" id="PTHR39598:SF1">
    <property type="entry name" value="AUSTINOID BIOSYNTHESIS CLUSTERS PROTEIN F-RELATED"/>
    <property type="match status" value="1"/>
</dbReference>
<evidence type="ECO:0000313" key="1">
    <source>
        <dbReference type="EMBL" id="PIA92056.1"/>
    </source>
</evidence>
<keyword evidence="4" id="KW-1185">Reference proteome</keyword>
<dbReference type="Proteomes" id="UP001302367">
    <property type="component" value="Chromosome 7"/>
</dbReference>
<sequence length="149" mass="16649">MADTNENIARCMRVTTEAFLQTWTGNWVHALEANLALRAPECSHTILPSSLGRKNETNDVWASKFSKVMSLVTESTMTLEDYISVPAERRAVARSSVKAQSPVGSYENDYVWFLNFDEEGKKIVKIVEFVDGLAAKELLGKLKEGGYVE</sequence>
<dbReference type="EMBL" id="LKMD01000106">
    <property type="protein sequence ID" value="PIA92056.1"/>
    <property type="molecule type" value="Genomic_DNA"/>
</dbReference>
<dbReference type="OrthoDB" id="3758478at2759"/>
<protein>
    <recommendedName>
        <fullName evidence="5">SnoaL-like domain-containing protein</fullName>
    </recommendedName>
</protein>
<dbReference type="PANTHER" id="PTHR39598">
    <property type="entry name" value="AUSTINOL SYNTHESIS PROTEIN F-RELATED"/>
    <property type="match status" value="1"/>
</dbReference>
<accession>A0A2G5HHI8</accession>
<reference evidence="1 3" key="1">
    <citation type="submission" date="2015-10" db="EMBL/GenBank/DDBJ databases">
        <title>The cercosporin biosynthetic gene cluster was horizontally transferred to several fungal lineages and shown to be expanded in Cercospora beticola based on microsynteny with recipient genomes.</title>
        <authorList>
            <person name="De Jonge R."/>
            <person name="Ebert M.K."/>
            <person name="Suttle J.C."/>
            <person name="Jurick Ii W.M."/>
            <person name="Secor G.A."/>
            <person name="Thomma B.P."/>
            <person name="Van De Peer Y."/>
            <person name="Bolton M.D."/>
        </authorList>
    </citation>
    <scope>NUCLEOTIDE SEQUENCE [LARGE SCALE GENOMIC DNA]</scope>
    <source>
        <strain evidence="1 3">09-40</strain>
    </source>
</reference>
<dbReference type="InterPro" id="IPR050977">
    <property type="entry name" value="Fungal_Meroterpenoid_Isomerase"/>
</dbReference>
<evidence type="ECO:0008006" key="5">
    <source>
        <dbReference type="Google" id="ProtNLM"/>
    </source>
</evidence>